<dbReference type="EMBL" id="KZ293449">
    <property type="protein sequence ID" value="PBK64787.1"/>
    <property type="molecule type" value="Genomic_DNA"/>
</dbReference>
<sequence>MATETAFCDAYEQIVYVTLAHLNHFLAIGLIVHPLLNAYYLAPLQIFGDLDSHPNQSKLSFILLHSIISLKPPWFVFLNEGHGFQEDKLDAPWVYYDTRYIFYSTNILKVTAQCSSDSGGFSTQFD</sequence>
<gene>
    <name evidence="1" type="ORF">ARMSODRAFT_978755</name>
</gene>
<evidence type="ECO:0000313" key="1">
    <source>
        <dbReference type="EMBL" id="PBK64787.1"/>
    </source>
</evidence>
<evidence type="ECO:0000313" key="2">
    <source>
        <dbReference type="Proteomes" id="UP000218334"/>
    </source>
</evidence>
<name>A0A2H3BJP4_9AGAR</name>
<reference evidence="2" key="1">
    <citation type="journal article" date="2017" name="Nat. Ecol. Evol.">
        <title>Genome expansion and lineage-specific genetic innovations in the forest pathogenic fungi Armillaria.</title>
        <authorList>
            <person name="Sipos G."/>
            <person name="Prasanna A.N."/>
            <person name="Walter M.C."/>
            <person name="O'Connor E."/>
            <person name="Balint B."/>
            <person name="Krizsan K."/>
            <person name="Kiss B."/>
            <person name="Hess J."/>
            <person name="Varga T."/>
            <person name="Slot J."/>
            <person name="Riley R."/>
            <person name="Boka B."/>
            <person name="Rigling D."/>
            <person name="Barry K."/>
            <person name="Lee J."/>
            <person name="Mihaltcheva S."/>
            <person name="LaButti K."/>
            <person name="Lipzen A."/>
            <person name="Waldron R."/>
            <person name="Moloney N.M."/>
            <person name="Sperisen C."/>
            <person name="Kredics L."/>
            <person name="Vagvoelgyi C."/>
            <person name="Patrignani A."/>
            <person name="Fitzpatrick D."/>
            <person name="Nagy I."/>
            <person name="Doyle S."/>
            <person name="Anderson J.B."/>
            <person name="Grigoriev I.V."/>
            <person name="Gueldener U."/>
            <person name="Muensterkoetter M."/>
            <person name="Nagy L.G."/>
        </authorList>
    </citation>
    <scope>NUCLEOTIDE SEQUENCE [LARGE SCALE GENOMIC DNA]</scope>
    <source>
        <strain evidence="2">28-4</strain>
    </source>
</reference>
<organism evidence="1 2">
    <name type="scientific">Armillaria solidipes</name>
    <dbReference type="NCBI Taxonomy" id="1076256"/>
    <lineage>
        <taxon>Eukaryota</taxon>
        <taxon>Fungi</taxon>
        <taxon>Dikarya</taxon>
        <taxon>Basidiomycota</taxon>
        <taxon>Agaricomycotina</taxon>
        <taxon>Agaricomycetes</taxon>
        <taxon>Agaricomycetidae</taxon>
        <taxon>Agaricales</taxon>
        <taxon>Marasmiineae</taxon>
        <taxon>Physalacriaceae</taxon>
        <taxon>Armillaria</taxon>
    </lineage>
</organism>
<proteinExistence type="predicted"/>
<keyword evidence="2" id="KW-1185">Reference proteome</keyword>
<dbReference type="Proteomes" id="UP000218334">
    <property type="component" value="Unassembled WGS sequence"/>
</dbReference>
<dbReference type="AlphaFoldDB" id="A0A2H3BJP4"/>
<accession>A0A2H3BJP4</accession>
<protein>
    <submittedName>
        <fullName evidence="1">Uncharacterized protein</fullName>
    </submittedName>
</protein>